<dbReference type="AlphaFoldDB" id="A0A803QHJ9"/>
<protein>
    <submittedName>
        <fullName evidence="1">Uncharacterized protein</fullName>
    </submittedName>
</protein>
<keyword evidence="2" id="KW-1185">Reference proteome</keyword>
<proteinExistence type="predicted"/>
<dbReference type="Proteomes" id="UP000596661">
    <property type="component" value="Chromosome 9"/>
</dbReference>
<evidence type="ECO:0000313" key="1">
    <source>
        <dbReference type="EnsemblPlants" id="cds.evm.model.09.848"/>
    </source>
</evidence>
<evidence type="ECO:0000313" key="2">
    <source>
        <dbReference type="Proteomes" id="UP000596661"/>
    </source>
</evidence>
<accession>A0A803QHJ9</accession>
<name>A0A803QHJ9_CANSA</name>
<dbReference type="EnsemblPlants" id="evm.model.09.848">
    <property type="protein sequence ID" value="cds.evm.model.09.848"/>
    <property type="gene ID" value="evm.TU.09.848"/>
</dbReference>
<dbReference type="EMBL" id="UZAU01000740">
    <property type="status" value="NOT_ANNOTATED_CDS"/>
    <property type="molecule type" value="Genomic_DNA"/>
</dbReference>
<reference evidence="1" key="1">
    <citation type="submission" date="2018-11" db="EMBL/GenBank/DDBJ databases">
        <authorList>
            <person name="Grassa J C."/>
        </authorList>
    </citation>
    <scope>NUCLEOTIDE SEQUENCE [LARGE SCALE GENOMIC DNA]</scope>
</reference>
<dbReference type="Gramene" id="evm.model.09.848">
    <property type="protein sequence ID" value="cds.evm.model.09.848"/>
    <property type="gene ID" value="evm.TU.09.848"/>
</dbReference>
<organism evidence="1 2">
    <name type="scientific">Cannabis sativa</name>
    <name type="common">Hemp</name>
    <name type="synonym">Marijuana</name>
    <dbReference type="NCBI Taxonomy" id="3483"/>
    <lineage>
        <taxon>Eukaryota</taxon>
        <taxon>Viridiplantae</taxon>
        <taxon>Streptophyta</taxon>
        <taxon>Embryophyta</taxon>
        <taxon>Tracheophyta</taxon>
        <taxon>Spermatophyta</taxon>
        <taxon>Magnoliopsida</taxon>
        <taxon>eudicotyledons</taxon>
        <taxon>Gunneridae</taxon>
        <taxon>Pentapetalae</taxon>
        <taxon>rosids</taxon>
        <taxon>fabids</taxon>
        <taxon>Rosales</taxon>
        <taxon>Cannabaceae</taxon>
        <taxon>Cannabis</taxon>
    </lineage>
</organism>
<sequence>MNLGKEERHGAEFLLLKESTVEGISGGNVEKLKVVEDLDRTTSLDSNNVVVDPWGVDDGGDDEKGARSEEALALLLA</sequence>
<reference evidence="1" key="2">
    <citation type="submission" date="2021-03" db="UniProtKB">
        <authorList>
            <consortium name="EnsemblPlants"/>
        </authorList>
    </citation>
    <scope>IDENTIFICATION</scope>
</reference>